<evidence type="ECO:0000313" key="2">
    <source>
        <dbReference type="EMBL" id="ACL66605.1"/>
    </source>
</evidence>
<dbReference type="AlphaFoldDB" id="B8JGW8"/>
<evidence type="ECO:0000256" key="1">
    <source>
        <dbReference type="SAM" id="Phobius"/>
    </source>
</evidence>
<dbReference type="HOGENOM" id="CLU_420160_0_0_7"/>
<keyword evidence="3" id="KW-1185">Reference proteome</keyword>
<sequence length="652" mass="67115">MRALLEILYVVLPFACVAAVPASSGPGAAARRLVMGVALYQAILVGIGLGLGTVGRLTPAWTAAAHAIALAALAWVGAVRGGWRGEAPSRPLRVRQILRTRRGVALLGLGSGVAIAMIVQLGLDALRGTRHSDGLIYHVPRVLAWAGRGGFTPWPTPTWQQIGLPVAGDVILGTRVFLGLGWAGAALGCAWITLGAIGAVYAIGLELGLERSRAVLAALLFASFPAVGFRVAAWNTDVCAAFPLLAAAVIVLRVPRTREDGSAGGPAAVAAAVGLAAMSIACKPTLALIVLMGAAAAAIRLRARRREPAIVVAAVAAALAGSAAILASYWPIYRAFGDFAGGAVGRGLGVRGVDEAMRSSSAALAHWVLEPLGYAPPGLRGWLPGLVERVYGGLGVLEPRFGVARWAWEPLPSPDSGRTAFASVLALPVLVALLPRGARGPVAAVGAAMFLGVTAPIYPQPWSGRFTIPLLAWFALLWVAPPVLARARGRWIPIGVAATCVAGLVATTSYLAFFDARRERFGQVFHYLGAGERPRLAAVLHGEPLCVVGGGANEVLLAGPARPFALRYLTCPVGTATMLPPGERGGCSAVALVHLGRDRVATGSALPAPSPPGACPPVELAPLRARLAARGWSVLAQNTNVDVWVRGAAGAH</sequence>
<feature type="transmembrane region" description="Helical" evidence="1">
    <location>
        <begin position="442"/>
        <end position="460"/>
    </location>
</feature>
<feature type="transmembrane region" description="Helical" evidence="1">
    <location>
        <begin position="466"/>
        <end position="484"/>
    </location>
</feature>
<dbReference type="KEGG" id="acp:A2cp1_3271"/>
<evidence type="ECO:0008006" key="4">
    <source>
        <dbReference type="Google" id="ProtNLM"/>
    </source>
</evidence>
<feature type="transmembrane region" description="Helical" evidence="1">
    <location>
        <begin position="37"/>
        <end position="57"/>
    </location>
</feature>
<feature type="transmembrane region" description="Helical" evidence="1">
    <location>
        <begin position="104"/>
        <end position="123"/>
    </location>
</feature>
<feature type="transmembrane region" description="Helical" evidence="1">
    <location>
        <begin position="491"/>
        <end position="513"/>
    </location>
</feature>
<organism evidence="2 3">
    <name type="scientific">Anaeromyxobacter dehalogenans (strain ATCC BAA-258 / DSM 21875 / 2CP-1)</name>
    <dbReference type="NCBI Taxonomy" id="455488"/>
    <lineage>
        <taxon>Bacteria</taxon>
        <taxon>Pseudomonadati</taxon>
        <taxon>Myxococcota</taxon>
        <taxon>Myxococcia</taxon>
        <taxon>Myxococcales</taxon>
        <taxon>Cystobacterineae</taxon>
        <taxon>Anaeromyxobacteraceae</taxon>
        <taxon>Anaeromyxobacter</taxon>
    </lineage>
</organism>
<feature type="transmembrane region" description="Helical" evidence="1">
    <location>
        <begin position="63"/>
        <end position="83"/>
    </location>
</feature>
<dbReference type="Proteomes" id="UP000007089">
    <property type="component" value="Chromosome"/>
</dbReference>
<accession>B8JGW8</accession>
<feature type="transmembrane region" description="Helical" evidence="1">
    <location>
        <begin position="6"/>
        <end position="25"/>
    </location>
</feature>
<gene>
    <name evidence="2" type="ordered locus">A2cp1_3271</name>
</gene>
<evidence type="ECO:0000313" key="3">
    <source>
        <dbReference type="Proteomes" id="UP000007089"/>
    </source>
</evidence>
<feature type="transmembrane region" description="Helical" evidence="1">
    <location>
        <begin position="263"/>
        <end position="280"/>
    </location>
</feature>
<proteinExistence type="predicted"/>
<dbReference type="EMBL" id="CP001359">
    <property type="protein sequence ID" value="ACL66605.1"/>
    <property type="molecule type" value="Genomic_DNA"/>
</dbReference>
<dbReference type="RefSeq" id="WP_015934418.1">
    <property type="nucleotide sequence ID" value="NC_011891.1"/>
</dbReference>
<keyword evidence="1" id="KW-0472">Membrane</keyword>
<keyword evidence="1" id="KW-0812">Transmembrane</keyword>
<feature type="transmembrane region" description="Helical" evidence="1">
    <location>
        <begin position="182"/>
        <end position="203"/>
    </location>
</feature>
<reference evidence="2" key="1">
    <citation type="submission" date="2009-01" db="EMBL/GenBank/DDBJ databases">
        <title>Complete sequence of Anaeromyxobacter dehalogenans 2CP-1.</title>
        <authorList>
            <consortium name="US DOE Joint Genome Institute"/>
            <person name="Lucas S."/>
            <person name="Copeland A."/>
            <person name="Lapidus A."/>
            <person name="Glavina del Rio T."/>
            <person name="Dalin E."/>
            <person name="Tice H."/>
            <person name="Bruce D."/>
            <person name="Goodwin L."/>
            <person name="Pitluck S."/>
            <person name="Saunders E."/>
            <person name="Brettin T."/>
            <person name="Detter J.C."/>
            <person name="Han C."/>
            <person name="Larimer F."/>
            <person name="Land M."/>
            <person name="Hauser L."/>
            <person name="Kyrpides N."/>
            <person name="Ovchinnikova G."/>
            <person name="Beliaev A.S."/>
            <person name="Richardson P."/>
        </authorList>
    </citation>
    <scope>NUCLEOTIDE SEQUENCE</scope>
    <source>
        <strain evidence="2">2CP-1</strain>
    </source>
</reference>
<protein>
    <recommendedName>
        <fullName evidence="4">Glycosyltransferase RgtA/B/C/D-like domain-containing protein</fullName>
    </recommendedName>
</protein>
<feature type="transmembrane region" description="Helical" evidence="1">
    <location>
        <begin position="215"/>
        <end position="234"/>
    </location>
</feature>
<feature type="transmembrane region" description="Helical" evidence="1">
    <location>
        <begin position="416"/>
        <end position="435"/>
    </location>
</feature>
<name>B8JGW8_ANAD2</name>
<feature type="transmembrane region" description="Helical" evidence="1">
    <location>
        <begin position="310"/>
        <end position="332"/>
    </location>
</feature>
<keyword evidence="1" id="KW-1133">Transmembrane helix</keyword>